<evidence type="ECO:0000313" key="2">
    <source>
        <dbReference type="EMBL" id="KAK3797401.1"/>
    </source>
</evidence>
<sequence>MNSDIRVCFISTKVYETFRKHPHHGTYLRYQTETPSPRDIPPVPNRNTLTTGHTSGTKQKHPHHGTYLRYQTETPSPRDIPPVPNRNTLTTGNTFNEYQTETPSLRDILTQTASELIHEVYSLIHEVYSLIHEVSIAVARLIPVVNSQLSRIVGDAPNQFIQELLLMEELKQLAANVYEAFSQDPSEMPSI</sequence>
<gene>
    <name evidence="2" type="ORF">RRG08_055599</name>
</gene>
<dbReference type="Proteomes" id="UP001283361">
    <property type="component" value="Unassembled WGS sequence"/>
</dbReference>
<dbReference type="AlphaFoldDB" id="A0AAE1E7T8"/>
<reference evidence="2" key="1">
    <citation type="journal article" date="2023" name="G3 (Bethesda)">
        <title>A reference genome for the long-term kleptoplast-retaining sea slug Elysia crispata morphotype clarki.</title>
        <authorList>
            <person name="Eastman K.E."/>
            <person name="Pendleton A.L."/>
            <person name="Shaikh M.A."/>
            <person name="Suttiyut T."/>
            <person name="Ogas R."/>
            <person name="Tomko P."/>
            <person name="Gavelis G."/>
            <person name="Widhalm J.R."/>
            <person name="Wisecaver J.H."/>
        </authorList>
    </citation>
    <scope>NUCLEOTIDE SEQUENCE</scope>
    <source>
        <strain evidence="2">ECLA1</strain>
    </source>
</reference>
<protein>
    <submittedName>
        <fullName evidence="2">Uncharacterized protein</fullName>
    </submittedName>
</protein>
<organism evidence="2 3">
    <name type="scientific">Elysia crispata</name>
    <name type="common">lettuce slug</name>
    <dbReference type="NCBI Taxonomy" id="231223"/>
    <lineage>
        <taxon>Eukaryota</taxon>
        <taxon>Metazoa</taxon>
        <taxon>Spiralia</taxon>
        <taxon>Lophotrochozoa</taxon>
        <taxon>Mollusca</taxon>
        <taxon>Gastropoda</taxon>
        <taxon>Heterobranchia</taxon>
        <taxon>Euthyneura</taxon>
        <taxon>Panpulmonata</taxon>
        <taxon>Sacoglossa</taxon>
        <taxon>Placobranchoidea</taxon>
        <taxon>Plakobranchidae</taxon>
        <taxon>Elysia</taxon>
    </lineage>
</organism>
<evidence type="ECO:0000256" key="1">
    <source>
        <dbReference type="SAM" id="MobiDB-lite"/>
    </source>
</evidence>
<keyword evidence="3" id="KW-1185">Reference proteome</keyword>
<feature type="region of interest" description="Disordered" evidence="1">
    <location>
        <begin position="29"/>
        <end position="93"/>
    </location>
</feature>
<evidence type="ECO:0000313" key="3">
    <source>
        <dbReference type="Proteomes" id="UP001283361"/>
    </source>
</evidence>
<proteinExistence type="predicted"/>
<comment type="caution">
    <text evidence="2">The sequence shown here is derived from an EMBL/GenBank/DDBJ whole genome shotgun (WGS) entry which is preliminary data.</text>
</comment>
<feature type="compositionally biased region" description="Polar residues" evidence="1">
    <location>
        <begin position="45"/>
        <end position="57"/>
    </location>
</feature>
<dbReference type="EMBL" id="JAWDGP010000767">
    <property type="protein sequence ID" value="KAK3797401.1"/>
    <property type="molecule type" value="Genomic_DNA"/>
</dbReference>
<name>A0AAE1E7T8_9GAST</name>
<accession>A0AAE1E7T8</accession>